<dbReference type="AlphaFoldDB" id="A0A6J1HBC7"/>
<keyword evidence="2" id="KW-1185">Reference proteome</keyword>
<dbReference type="GeneID" id="111462532"/>
<organism evidence="2 3">
    <name type="scientific">Cucurbita moschata</name>
    <name type="common">Winter crookneck squash</name>
    <name type="synonym">Cucurbita pepo var. moschata</name>
    <dbReference type="NCBI Taxonomy" id="3662"/>
    <lineage>
        <taxon>Eukaryota</taxon>
        <taxon>Viridiplantae</taxon>
        <taxon>Streptophyta</taxon>
        <taxon>Embryophyta</taxon>
        <taxon>Tracheophyta</taxon>
        <taxon>Spermatophyta</taxon>
        <taxon>Magnoliopsida</taxon>
        <taxon>eudicotyledons</taxon>
        <taxon>Gunneridae</taxon>
        <taxon>Pentapetalae</taxon>
        <taxon>rosids</taxon>
        <taxon>fabids</taxon>
        <taxon>Cucurbitales</taxon>
        <taxon>Cucurbitaceae</taxon>
        <taxon>Cucurbiteae</taxon>
        <taxon>Cucurbita</taxon>
    </lineage>
</organism>
<dbReference type="Proteomes" id="UP000504609">
    <property type="component" value="Unplaced"/>
</dbReference>
<dbReference type="Pfam" id="PF03140">
    <property type="entry name" value="DUF247"/>
    <property type="match status" value="1"/>
</dbReference>
<protein>
    <submittedName>
        <fullName evidence="3 4">UPF0481 protein At3g47200-like</fullName>
    </submittedName>
</protein>
<dbReference type="RefSeq" id="XP_022961903.1">
    <property type="nucleotide sequence ID" value="XM_023106135.1"/>
</dbReference>
<name>A0A6J1HBC7_CUCMO</name>
<evidence type="ECO:0000313" key="3">
    <source>
        <dbReference type="RefSeq" id="XP_022961902.1"/>
    </source>
</evidence>
<feature type="transmembrane region" description="Helical" evidence="1">
    <location>
        <begin position="422"/>
        <end position="449"/>
    </location>
</feature>
<gene>
    <name evidence="3 4" type="primary">LOC111462532</name>
</gene>
<dbReference type="RefSeq" id="XP_022961902.1">
    <property type="nucleotide sequence ID" value="XM_023106134.1"/>
</dbReference>
<keyword evidence="1" id="KW-0472">Membrane</keyword>
<proteinExistence type="predicted"/>
<dbReference type="PANTHER" id="PTHR31170:SF20">
    <property type="entry name" value="DUF247 DOMAIN PROTEIN"/>
    <property type="match status" value="1"/>
</dbReference>
<keyword evidence="1" id="KW-0812">Transmembrane</keyword>
<dbReference type="KEGG" id="cmos:111462532"/>
<reference evidence="3 4" key="1">
    <citation type="submission" date="2025-04" db="UniProtKB">
        <authorList>
            <consortium name="RefSeq"/>
        </authorList>
    </citation>
    <scope>IDENTIFICATION</scope>
    <source>
        <tissue evidence="3 4">Young leaves</tissue>
    </source>
</reference>
<accession>A0A6J1HBC7</accession>
<evidence type="ECO:0000313" key="4">
    <source>
        <dbReference type="RefSeq" id="XP_022961903.1"/>
    </source>
</evidence>
<keyword evidence="1" id="KW-1133">Transmembrane helix</keyword>
<dbReference type="PANTHER" id="PTHR31170">
    <property type="entry name" value="BNAC04G53230D PROTEIN"/>
    <property type="match status" value="1"/>
</dbReference>
<evidence type="ECO:0000256" key="1">
    <source>
        <dbReference type="SAM" id="Phobius"/>
    </source>
</evidence>
<dbReference type="InterPro" id="IPR004158">
    <property type="entry name" value="DUF247_pln"/>
</dbReference>
<evidence type="ECO:0000313" key="2">
    <source>
        <dbReference type="Proteomes" id="UP000504609"/>
    </source>
</evidence>
<sequence length="457" mass="53087">MEAHQANDISYNMAEISEGEHSEVEQVEQPCGDVVISIKTMMEQLPPTNLECSIHRVPKLLRKMNYSAYTPQVVSVGPFHHRRRKDLIATEQYKLRRCVDFLNRLDNKMNSLEFLVKTTQSWVKEARNYYAEPVNMSDEDFHKMMLVDGCFIVEFLIQHYDSNVSSQTKNNLDLSFHQRYHEIYTDLVMLENQVPFFVLQRLFHLIPQNKITIPFLTLTHEFLLPRLIANYSLFDSSLTKPKHFVDFLSFYFVVDNKILKDNKNNRCQRTPPSITELYEAGVTIKKAKEAKNTMDINFKNGILTIPPLVIDDFFEPIMRNLIAFEHFPLGNKSKCIQYIAFMDDLISTEKDVSLLVQAEIIINDIGGSNKEVSKLFNNLCKFVEERCDDKFNEISKALRDHCNKRWNKAKASLKHNYFNTPWAAISFIAANLLIILTLLQTMFSAMSAFPKNPKNSI</sequence>